<protein>
    <submittedName>
        <fullName evidence="2">Uncharacterized protein</fullName>
    </submittedName>
</protein>
<evidence type="ECO:0000313" key="2">
    <source>
        <dbReference type="EMBL" id="HJF33154.1"/>
    </source>
</evidence>
<feature type="transmembrane region" description="Helical" evidence="1">
    <location>
        <begin position="6"/>
        <end position="21"/>
    </location>
</feature>
<keyword evidence="1" id="KW-0472">Membrane</keyword>
<sequence>MRWILIIVLAIAAEFFVRFLTRNMKDKKKREKLLAVIWLAFGVVLIIVWLIGRFL</sequence>
<dbReference type="EMBL" id="DYWT01000244">
    <property type="protein sequence ID" value="HJF33154.1"/>
    <property type="molecule type" value="Genomic_DNA"/>
</dbReference>
<reference evidence="2" key="2">
    <citation type="submission" date="2021-09" db="EMBL/GenBank/DDBJ databases">
        <authorList>
            <person name="Gilroy R."/>
        </authorList>
    </citation>
    <scope>NUCLEOTIDE SEQUENCE</scope>
    <source>
        <strain evidence="2">CHK171-7178</strain>
    </source>
</reference>
<dbReference type="AlphaFoldDB" id="A0A921G1W2"/>
<gene>
    <name evidence="2" type="ORF">K8V56_15445</name>
</gene>
<evidence type="ECO:0000313" key="3">
    <source>
        <dbReference type="Proteomes" id="UP000698173"/>
    </source>
</evidence>
<organism evidence="2 3">
    <name type="scientific">Sporosarcina psychrophila</name>
    <name type="common">Bacillus psychrophilus</name>
    <dbReference type="NCBI Taxonomy" id="1476"/>
    <lineage>
        <taxon>Bacteria</taxon>
        <taxon>Bacillati</taxon>
        <taxon>Bacillota</taxon>
        <taxon>Bacilli</taxon>
        <taxon>Bacillales</taxon>
        <taxon>Caryophanaceae</taxon>
        <taxon>Sporosarcina</taxon>
    </lineage>
</organism>
<keyword evidence="1" id="KW-1133">Transmembrane helix</keyword>
<accession>A0A921G1W2</accession>
<comment type="caution">
    <text evidence="2">The sequence shown here is derived from an EMBL/GenBank/DDBJ whole genome shotgun (WGS) entry which is preliminary data.</text>
</comment>
<proteinExistence type="predicted"/>
<keyword evidence="1" id="KW-0812">Transmembrane</keyword>
<name>A0A921G1W2_SPOPS</name>
<reference evidence="2" key="1">
    <citation type="journal article" date="2021" name="PeerJ">
        <title>Extensive microbial diversity within the chicken gut microbiome revealed by metagenomics and culture.</title>
        <authorList>
            <person name="Gilroy R."/>
            <person name="Ravi A."/>
            <person name="Getino M."/>
            <person name="Pursley I."/>
            <person name="Horton D.L."/>
            <person name="Alikhan N.F."/>
            <person name="Baker D."/>
            <person name="Gharbi K."/>
            <person name="Hall N."/>
            <person name="Watson M."/>
            <person name="Adriaenssens E.M."/>
            <person name="Foster-Nyarko E."/>
            <person name="Jarju S."/>
            <person name="Secka A."/>
            <person name="Antonio M."/>
            <person name="Oren A."/>
            <person name="Chaudhuri R.R."/>
            <person name="La Ragione R."/>
            <person name="Hildebrand F."/>
            <person name="Pallen M.J."/>
        </authorList>
    </citation>
    <scope>NUCLEOTIDE SEQUENCE</scope>
    <source>
        <strain evidence="2">CHK171-7178</strain>
    </source>
</reference>
<feature type="transmembrane region" description="Helical" evidence="1">
    <location>
        <begin position="33"/>
        <end position="52"/>
    </location>
</feature>
<dbReference type="Proteomes" id="UP000698173">
    <property type="component" value="Unassembled WGS sequence"/>
</dbReference>
<evidence type="ECO:0000256" key="1">
    <source>
        <dbReference type="SAM" id="Phobius"/>
    </source>
</evidence>